<evidence type="ECO:0000256" key="2">
    <source>
        <dbReference type="SAM" id="Phobius"/>
    </source>
</evidence>
<dbReference type="InterPro" id="IPR057699">
    <property type="entry name" value="DUF7939"/>
</dbReference>
<dbReference type="OrthoDB" id="5293418at2"/>
<dbReference type="AlphaFoldDB" id="A0A432ZGP6"/>
<feature type="region of interest" description="Disordered" evidence="1">
    <location>
        <begin position="386"/>
        <end position="419"/>
    </location>
</feature>
<evidence type="ECO:0000313" key="5">
    <source>
        <dbReference type="Proteomes" id="UP000287908"/>
    </source>
</evidence>
<comment type="caution">
    <text evidence="4">The sequence shown here is derived from an EMBL/GenBank/DDBJ whole genome shotgun (WGS) entry which is preliminary data.</text>
</comment>
<evidence type="ECO:0000259" key="3">
    <source>
        <dbReference type="Pfam" id="PF25607"/>
    </source>
</evidence>
<dbReference type="PANTHER" id="PTHR40940:SF1">
    <property type="entry name" value="PROTEIN BATD"/>
    <property type="match status" value="1"/>
</dbReference>
<organism evidence="4 5">
    <name type="scientific">Idiomarina seosinensis</name>
    <dbReference type="NCBI Taxonomy" id="281739"/>
    <lineage>
        <taxon>Bacteria</taxon>
        <taxon>Pseudomonadati</taxon>
        <taxon>Pseudomonadota</taxon>
        <taxon>Gammaproteobacteria</taxon>
        <taxon>Alteromonadales</taxon>
        <taxon>Idiomarinaceae</taxon>
        <taxon>Idiomarina</taxon>
    </lineage>
</organism>
<feature type="compositionally biased region" description="Low complexity" evidence="1">
    <location>
        <begin position="400"/>
        <end position="412"/>
    </location>
</feature>
<dbReference type="InterPro" id="IPR025738">
    <property type="entry name" value="BatD"/>
</dbReference>
<proteinExistence type="predicted"/>
<keyword evidence="5" id="KW-1185">Reference proteome</keyword>
<protein>
    <recommendedName>
        <fullName evidence="3">DUF7939 domain-containing protein</fullName>
    </recommendedName>
</protein>
<name>A0A432ZGP6_9GAMM</name>
<dbReference type="Pfam" id="PF13584">
    <property type="entry name" value="BatD"/>
    <property type="match status" value="3"/>
</dbReference>
<dbReference type="Proteomes" id="UP000287908">
    <property type="component" value="Unassembled WGS sequence"/>
</dbReference>
<reference evidence="4 5" key="1">
    <citation type="journal article" date="2011" name="Front. Microbiol.">
        <title>Genomic signatures of strain selection and enhancement in Bacillus atrophaeus var. globigii, a historical biowarfare simulant.</title>
        <authorList>
            <person name="Gibbons H.S."/>
            <person name="Broomall S.M."/>
            <person name="McNew L.A."/>
            <person name="Daligault H."/>
            <person name="Chapman C."/>
            <person name="Bruce D."/>
            <person name="Karavis M."/>
            <person name="Krepps M."/>
            <person name="McGregor P.A."/>
            <person name="Hong C."/>
            <person name="Park K.H."/>
            <person name="Akmal A."/>
            <person name="Feldman A."/>
            <person name="Lin J.S."/>
            <person name="Chang W.E."/>
            <person name="Higgs B.W."/>
            <person name="Demirev P."/>
            <person name="Lindquist J."/>
            <person name="Liem A."/>
            <person name="Fochler E."/>
            <person name="Read T.D."/>
            <person name="Tapia R."/>
            <person name="Johnson S."/>
            <person name="Bishop-Lilly K.A."/>
            <person name="Detter C."/>
            <person name="Han C."/>
            <person name="Sozhamannan S."/>
            <person name="Rosenzweig C.N."/>
            <person name="Skowronski E.W."/>
        </authorList>
    </citation>
    <scope>NUCLEOTIDE SEQUENCE [LARGE SCALE GENOMIC DNA]</scope>
    <source>
        <strain evidence="4 5">CL-SP19</strain>
    </source>
</reference>
<feature type="domain" description="DUF7939" evidence="3">
    <location>
        <begin position="476"/>
        <end position="563"/>
    </location>
</feature>
<dbReference type="RefSeq" id="WP_126783445.1">
    <property type="nucleotide sequence ID" value="NZ_PIQF01000001.1"/>
</dbReference>
<sequence length="581" mass="64882">MVRISALLILLLGLVFSTSVRSEVTEIEATVDKNPVIANESFILTVTFNDDVDNSAFEPQRLLNDFIVGRTSVSRQTSIRNGELSKLTRFTTVLIAEQPGDYVIPAIRINDVQSKPINMEVLAAGSDTSDRSQQIAFIETTVDSKQVFLQQPLTYIVRLYLAADLNKGNLMPPQMDNADIRQIGQDEESSEMINGRRYKVYQRTFQITPNKSGNFSIEGAQFEGEVYAEGQRSIFSSFSNTQPVSTIGEEIQLQVKPIPNNWRGNWLPSELVTISQSLAPDRERIKVGEPITVTYQLTAVGVKPEQLPEIEPSFSDSIRVYPDNEETNQFVRNGVTIAQKTTSFAIVANNPGQLTLPAIEIPWFNTKRQQRDTARTEAVTLNVEGVASTLDQTEPKQPKAEPAQPAKAPEQAATDETEKASASSLSELAGQRAIWILVVLLLLSLIGNLAFIWRRNKPKPLHIERQQSTQRSLTGSQQWRNFQKACADNHARKADEFLRKWAQQHYGKRLVSLTDLARWTAAGNQPDTDLQQQLNGLQQSLFSASKPKWVGGKALYQSLRNALDDTSPAKRSGSLPKLYKR</sequence>
<feature type="transmembrane region" description="Helical" evidence="2">
    <location>
        <begin position="433"/>
        <end position="453"/>
    </location>
</feature>
<evidence type="ECO:0000256" key="1">
    <source>
        <dbReference type="SAM" id="MobiDB-lite"/>
    </source>
</evidence>
<dbReference type="EMBL" id="PIQF01000001">
    <property type="protein sequence ID" value="RUO77177.1"/>
    <property type="molecule type" value="Genomic_DNA"/>
</dbReference>
<gene>
    <name evidence="4" type="ORF">CWI81_01385</name>
</gene>
<keyword evidence="2" id="KW-0812">Transmembrane</keyword>
<keyword evidence="2" id="KW-1133">Transmembrane helix</keyword>
<accession>A0A432ZGP6</accession>
<keyword evidence="2" id="KW-0472">Membrane</keyword>
<dbReference type="PANTHER" id="PTHR40940">
    <property type="entry name" value="PROTEIN BATD-RELATED"/>
    <property type="match status" value="1"/>
</dbReference>
<dbReference type="Pfam" id="PF25607">
    <property type="entry name" value="DUF7939"/>
    <property type="match status" value="1"/>
</dbReference>
<evidence type="ECO:0000313" key="4">
    <source>
        <dbReference type="EMBL" id="RUO77177.1"/>
    </source>
</evidence>